<name>A0ACB9N085_BAUVA</name>
<accession>A0ACB9N085</accession>
<protein>
    <submittedName>
        <fullName evidence="1">Uncharacterized protein</fullName>
    </submittedName>
</protein>
<evidence type="ECO:0000313" key="1">
    <source>
        <dbReference type="EMBL" id="KAI4329252.1"/>
    </source>
</evidence>
<keyword evidence="2" id="KW-1185">Reference proteome</keyword>
<evidence type="ECO:0000313" key="2">
    <source>
        <dbReference type="Proteomes" id="UP000828941"/>
    </source>
</evidence>
<organism evidence="1 2">
    <name type="scientific">Bauhinia variegata</name>
    <name type="common">Purple orchid tree</name>
    <name type="synonym">Phanera variegata</name>
    <dbReference type="NCBI Taxonomy" id="167791"/>
    <lineage>
        <taxon>Eukaryota</taxon>
        <taxon>Viridiplantae</taxon>
        <taxon>Streptophyta</taxon>
        <taxon>Embryophyta</taxon>
        <taxon>Tracheophyta</taxon>
        <taxon>Spermatophyta</taxon>
        <taxon>Magnoliopsida</taxon>
        <taxon>eudicotyledons</taxon>
        <taxon>Gunneridae</taxon>
        <taxon>Pentapetalae</taxon>
        <taxon>rosids</taxon>
        <taxon>fabids</taxon>
        <taxon>Fabales</taxon>
        <taxon>Fabaceae</taxon>
        <taxon>Cercidoideae</taxon>
        <taxon>Cercideae</taxon>
        <taxon>Bauhiniinae</taxon>
        <taxon>Bauhinia</taxon>
    </lineage>
</organism>
<comment type="caution">
    <text evidence="1">The sequence shown here is derived from an EMBL/GenBank/DDBJ whole genome shotgun (WGS) entry which is preliminary data.</text>
</comment>
<sequence length="218" mass="24859">MLPRETIHKTKVFFHKTLQNFKSFFSGGYQKLPRSFFFNPFSCGSANTRTYTTDQFYNEFYDQWLSDLNRIMKNDHNSIPGLKEPEMQSDAGAGSFVKSAKQSPIQSIHEEKAEENNNKMQSQLAGKKEDLCSQNMSGGGGAQVLAEKMKELEMMDVGDVEQVLDIQEALHYYSRLTSPVYLDMVDQFFVDIHSEFSAPQPSISINRPKGRLGSIRCR</sequence>
<dbReference type="EMBL" id="CM039433">
    <property type="protein sequence ID" value="KAI4329252.1"/>
    <property type="molecule type" value="Genomic_DNA"/>
</dbReference>
<dbReference type="Proteomes" id="UP000828941">
    <property type="component" value="Chromosome 8"/>
</dbReference>
<proteinExistence type="predicted"/>
<gene>
    <name evidence="1" type="ORF">L6164_021539</name>
</gene>
<reference evidence="1 2" key="1">
    <citation type="journal article" date="2022" name="DNA Res.">
        <title>Chromosomal-level genome assembly of the orchid tree Bauhinia variegata (Leguminosae; Cercidoideae) supports the allotetraploid origin hypothesis of Bauhinia.</title>
        <authorList>
            <person name="Zhong Y."/>
            <person name="Chen Y."/>
            <person name="Zheng D."/>
            <person name="Pang J."/>
            <person name="Liu Y."/>
            <person name="Luo S."/>
            <person name="Meng S."/>
            <person name="Qian L."/>
            <person name="Wei D."/>
            <person name="Dai S."/>
            <person name="Zhou R."/>
        </authorList>
    </citation>
    <scope>NUCLEOTIDE SEQUENCE [LARGE SCALE GENOMIC DNA]</scope>
    <source>
        <strain evidence="1">BV-YZ2020</strain>
    </source>
</reference>